<gene>
    <name evidence="1" type="ORF">CHRIB12_LOCUS2182</name>
    <name evidence="2" type="ORF">CHRIB12_LOCUS2183</name>
</gene>
<reference evidence="2" key="1">
    <citation type="submission" date="2020-05" db="EMBL/GenBank/DDBJ databases">
        <authorList>
            <person name="Rincon C."/>
            <person name="Sanders R I."/>
            <person name="Robbins C."/>
            <person name="Chaturvedi A."/>
        </authorList>
    </citation>
    <scope>NUCLEOTIDE SEQUENCE</scope>
    <source>
        <strain evidence="2">CHB12</strain>
    </source>
</reference>
<name>A0A915YRC6_9GLOM</name>
<dbReference type="OrthoDB" id="2454679at2759"/>
<dbReference type="AlphaFoldDB" id="A0A915YRC6"/>
<evidence type="ECO:0000313" key="1">
    <source>
        <dbReference type="EMBL" id="CAB5320740.1"/>
    </source>
</evidence>
<sequence>MEISSELRINHMIICEIAENLQVYNKEEKEQMELRISSKSIHTKLGLINIAIRIKCIIRGEEPYENIKVYKENELPNRKLRENEITIRNKEGNLKKINDVIEFMVKILQKEQEK</sequence>
<comment type="caution">
    <text evidence="2">The sequence shown here is derived from an EMBL/GenBank/DDBJ whole genome shotgun (WGS) entry which is preliminary data.</text>
</comment>
<protein>
    <submittedName>
        <fullName evidence="2">Uncharacterized protein</fullName>
    </submittedName>
</protein>
<evidence type="ECO:0000313" key="2">
    <source>
        <dbReference type="EMBL" id="CAB5320752.1"/>
    </source>
</evidence>
<dbReference type="EMBL" id="CAGKOT010000003">
    <property type="protein sequence ID" value="CAB5320740.1"/>
    <property type="molecule type" value="Genomic_DNA"/>
</dbReference>
<evidence type="ECO:0000313" key="3">
    <source>
        <dbReference type="Proteomes" id="UP000684084"/>
    </source>
</evidence>
<organism evidence="2 3">
    <name type="scientific">Rhizophagus irregularis</name>
    <dbReference type="NCBI Taxonomy" id="588596"/>
    <lineage>
        <taxon>Eukaryota</taxon>
        <taxon>Fungi</taxon>
        <taxon>Fungi incertae sedis</taxon>
        <taxon>Mucoromycota</taxon>
        <taxon>Glomeromycotina</taxon>
        <taxon>Glomeromycetes</taxon>
        <taxon>Glomerales</taxon>
        <taxon>Glomeraceae</taxon>
        <taxon>Rhizophagus</taxon>
    </lineage>
</organism>
<proteinExistence type="predicted"/>
<dbReference type="Proteomes" id="UP000684084">
    <property type="component" value="Unassembled WGS sequence"/>
</dbReference>
<accession>A0A915YRC6</accession>
<dbReference type="EMBL" id="CAGKOT010000003">
    <property type="protein sequence ID" value="CAB5320752.1"/>
    <property type="molecule type" value="Genomic_DNA"/>
</dbReference>